<dbReference type="InterPro" id="IPR024185">
    <property type="entry name" value="FTHF_cligase-like_sf"/>
</dbReference>
<proteinExistence type="predicted"/>
<dbReference type="AlphaFoldDB" id="A0A381RAG2"/>
<evidence type="ECO:0000259" key="1">
    <source>
        <dbReference type="Pfam" id="PF02589"/>
    </source>
</evidence>
<protein>
    <recommendedName>
        <fullName evidence="1">LUD domain-containing protein</fullName>
    </recommendedName>
</protein>
<name>A0A381RAG2_9ZZZZ</name>
<feature type="domain" description="LUD" evidence="1">
    <location>
        <begin position="118"/>
        <end position="211"/>
    </location>
</feature>
<dbReference type="EMBL" id="UINC01001746">
    <property type="protein sequence ID" value="SUZ87928.1"/>
    <property type="molecule type" value="Genomic_DNA"/>
</dbReference>
<accession>A0A381RAG2</accession>
<dbReference type="Gene3D" id="3.40.50.10420">
    <property type="entry name" value="NagB/RpiA/CoA transferase-like"/>
    <property type="match status" value="1"/>
</dbReference>
<organism evidence="2">
    <name type="scientific">marine metagenome</name>
    <dbReference type="NCBI Taxonomy" id="408172"/>
    <lineage>
        <taxon>unclassified sequences</taxon>
        <taxon>metagenomes</taxon>
        <taxon>ecological metagenomes</taxon>
    </lineage>
</organism>
<dbReference type="Pfam" id="PF02589">
    <property type="entry name" value="LUD_dom"/>
    <property type="match status" value="1"/>
</dbReference>
<gene>
    <name evidence="2" type="ORF">METZ01_LOCUS40782</name>
</gene>
<dbReference type="SUPFAM" id="SSF100950">
    <property type="entry name" value="NagB/RpiA/CoA transferase-like"/>
    <property type="match status" value="1"/>
</dbReference>
<dbReference type="InterPro" id="IPR037171">
    <property type="entry name" value="NagB/RpiA_transferase-like"/>
</dbReference>
<sequence>MSAARERILGRVRDAVSGGREDGWRAELEQRIDRVPPHIRPKLPGDLFAHFREKLAQGGGTFEQCDTPGEAPAAISAYLQTNGVVAKIRVAPALQEMAWGEGLEASYGNTRGDHLVSVTPVFCAVAETGSVVLLSSDKSPTSLNFLPDVHIVIVDKDQLVSHIEDVWLKLRALGEIPRTVNFITGPSKTADVEQTLQIGAHGPRDLHVILIAK</sequence>
<evidence type="ECO:0000313" key="2">
    <source>
        <dbReference type="EMBL" id="SUZ87928.1"/>
    </source>
</evidence>
<dbReference type="InterPro" id="IPR003741">
    <property type="entry name" value="LUD_dom"/>
</dbReference>
<reference evidence="2" key="1">
    <citation type="submission" date="2018-05" db="EMBL/GenBank/DDBJ databases">
        <authorList>
            <person name="Lanie J.A."/>
            <person name="Ng W.-L."/>
            <person name="Kazmierczak K.M."/>
            <person name="Andrzejewski T.M."/>
            <person name="Davidsen T.M."/>
            <person name="Wayne K.J."/>
            <person name="Tettelin H."/>
            <person name="Glass J.I."/>
            <person name="Rusch D."/>
            <person name="Podicherti R."/>
            <person name="Tsui H.-C.T."/>
            <person name="Winkler M.E."/>
        </authorList>
    </citation>
    <scope>NUCLEOTIDE SEQUENCE</scope>
</reference>
<dbReference type="PANTHER" id="PTHR43682">
    <property type="entry name" value="LACTATE UTILIZATION PROTEIN C"/>
    <property type="match status" value="1"/>
</dbReference>
<dbReference type="PANTHER" id="PTHR43682:SF1">
    <property type="entry name" value="LACTATE UTILIZATION PROTEIN C"/>
    <property type="match status" value="1"/>
</dbReference>